<evidence type="ECO:0000259" key="4">
    <source>
        <dbReference type="Pfam" id="PF13359"/>
    </source>
</evidence>
<dbReference type="EMBL" id="BSDI01000029">
    <property type="protein sequence ID" value="GLH99942.1"/>
    <property type="molecule type" value="Genomic_DNA"/>
</dbReference>
<feature type="domain" description="Transposase Helix-turn-helix" evidence="5">
    <location>
        <begin position="70"/>
        <end position="113"/>
    </location>
</feature>
<dbReference type="InterPro" id="IPR027806">
    <property type="entry name" value="HARBI1_dom"/>
</dbReference>
<evidence type="ECO:0000259" key="5">
    <source>
        <dbReference type="Pfam" id="PF13613"/>
    </source>
</evidence>
<feature type="region of interest" description="Disordered" evidence="3">
    <location>
        <begin position="219"/>
        <end position="293"/>
    </location>
</feature>
<dbReference type="Pfam" id="PF13359">
    <property type="entry name" value="DDE_Tnp_4"/>
    <property type="match status" value="1"/>
</dbReference>
<keyword evidence="2" id="KW-0479">Metal-binding</keyword>
<evidence type="ECO:0000313" key="7">
    <source>
        <dbReference type="Proteomes" id="UP001144280"/>
    </source>
</evidence>
<comment type="caution">
    <text evidence="6">The sequence shown here is derived from an EMBL/GenBank/DDBJ whole genome shotgun (WGS) entry which is preliminary data.</text>
</comment>
<reference evidence="6" key="1">
    <citation type="submission" date="2022-12" db="EMBL/GenBank/DDBJ databases">
        <title>New Phytohabitans aurantiacus sp. RD004123 nov., an actinomycete isolated from soil.</title>
        <authorList>
            <person name="Triningsih D.W."/>
            <person name="Harunari E."/>
            <person name="Igarashi Y."/>
        </authorList>
    </citation>
    <scope>NUCLEOTIDE SEQUENCE</scope>
    <source>
        <strain evidence="6">RD004123</strain>
    </source>
</reference>
<evidence type="ECO:0008006" key="8">
    <source>
        <dbReference type="Google" id="ProtNLM"/>
    </source>
</evidence>
<feature type="domain" description="DDE Tnp4" evidence="4">
    <location>
        <begin position="145"/>
        <end position="232"/>
    </location>
</feature>
<evidence type="ECO:0000256" key="3">
    <source>
        <dbReference type="SAM" id="MobiDB-lite"/>
    </source>
</evidence>
<dbReference type="InterPro" id="IPR027805">
    <property type="entry name" value="Transposase_HTH_dom"/>
</dbReference>
<gene>
    <name evidence="6" type="ORF">Pa4123_52180</name>
</gene>
<keyword evidence="7" id="KW-1185">Reference proteome</keyword>
<proteinExistence type="predicted"/>
<organism evidence="6 7">
    <name type="scientific">Phytohabitans aurantiacus</name>
    <dbReference type="NCBI Taxonomy" id="3016789"/>
    <lineage>
        <taxon>Bacteria</taxon>
        <taxon>Bacillati</taxon>
        <taxon>Actinomycetota</taxon>
        <taxon>Actinomycetes</taxon>
        <taxon>Micromonosporales</taxon>
        <taxon>Micromonosporaceae</taxon>
    </lineage>
</organism>
<sequence length="293" mass="31922">MSLQVTAGRPGVDHLVVWTKEINEGQPPRCQAMTGLRGDQVTDLVSGVFDLLDGVWQPVRGRRRALGLYRAVVLTLFLMRRNEAQAVAAELFGCSQSTVSRVVRRLRPLLRQVTADFAGQIRLQAKRSAVLVDGFLAPTGNRTGTPDLFSGKRHTCGMNVQAVSDLAGRLVDTGLPVPGARHDSKALTESGIADRWANHLRPGGPGMLADLGYLGTAAITGTRKTPRRRTRPGTTCLQSSDQQHPRGGRASDRAPGQLEDPRHRLARTPHRLPRSPTHRHRTGDLPNLGITTF</sequence>
<name>A0ABQ5R181_9ACTN</name>
<protein>
    <recommendedName>
        <fullName evidence="8">DDE Tnp4 domain-containing protein</fullName>
    </recommendedName>
</protein>
<evidence type="ECO:0000256" key="2">
    <source>
        <dbReference type="ARBA" id="ARBA00022723"/>
    </source>
</evidence>
<feature type="compositionally biased region" description="Basic residues" evidence="3">
    <location>
        <begin position="264"/>
        <end position="281"/>
    </location>
</feature>
<accession>A0ABQ5R181</accession>
<evidence type="ECO:0000313" key="6">
    <source>
        <dbReference type="EMBL" id="GLH99942.1"/>
    </source>
</evidence>
<evidence type="ECO:0000256" key="1">
    <source>
        <dbReference type="ARBA" id="ARBA00001968"/>
    </source>
</evidence>
<comment type="cofactor">
    <cofactor evidence="1">
        <name>a divalent metal cation</name>
        <dbReference type="ChEBI" id="CHEBI:60240"/>
    </cofactor>
</comment>
<dbReference type="Proteomes" id="UP001144280">
    <property type="component" value="Unassembled WGS sequence"/>
</dbReference>
<dbReference type="Pfam" id="PF13613">
    <property type="entry name" value="HTH_Tnp_4"/>
    <property type="match status" value="1"/>
</dbReference>